<comment type="similarity">
    <text evidence="10 11">Belongs to the TonB-dependent receptor family.</text>
</comment>
<dbReference type="RefSeq" id="WP_241153070.1">
    <property type="nucleotide sequence ID" value="NZ_JACIJB010000003.1"/>
</dbReference>
<dbReference type="SUPFAM" id="SSF56935">
    <property type="entry name" value="Porins"/>
    <property type="match status" value="1"/>
</dbReference>
<comment type="caution">
    <text evidence="15">The sequence shown here is derived from an EMBL/GenBank/DDBJ whole genome shotgun (WGS) entry which is preliminary data.</text>
</comment>
<dbReference type="PANTHER" id="PTHR30069:SF53">
    <property type="entry name" value="COLICIN I RECEPTOR-RELATED"/>
    <property type="match status" value="1"/>
</dbReference>
<keyword evidence="3 10" id="KW-1134">Transmembrane beta strand</keyword>
<dbReference type="InterPro" id="IPR036942">
    <property type="entry name" value="Beta-barrel_TonB_sf"/>
</dbReference>
<dbReference type="PROSITE" id="PS52016">
    <property type="entry name" value="TONB_DEPENDENT_REC_3"/>
    <property type="match status" value="1"/>
</dbReference>
<dbReference type="Gene3D" id="2.170.130.10">
    <property type="entry name" value="TonB-dependent receptor, plug domain"/>
    <property type="match status" value="1"/>
</dbReference>
<dbReference type="InterPro" id="IPR000531">
    <property type="entry name" value="Beta-barrel_TonB"/>
</dbReference>
<dbReference type="Proteomes" id="UP000548978">
    <property type="component" value="Unassembled WGS sequence"/>
</dbReference>
<evidence type="ECO:0000256" key="11">
    <source>
        <dbReference type="RuleBase" id="RU003357"/>
    </source>
</evidence>
<protein>
    <submittedName>
        <fullName evidence="15">Vitamin B12 transporter</fullName>
    </submittedName>
</protein>
<dbReference type="CDD" id="cd01347">
    <property type="entry name" value="ligand_gated_channel"/>
    <property type="match status" value="1"/>
</dbReference>
<feature type="chain" id="PRO_5030893070" evidence="12">
    <location>
        <begin position="20"/>
        <end position="613"/>
    </location>
</feature>
<evidence type="ECO:0000256" key="12">
    <source>
        <dbReference type="SAM" id="SignalP"/>
    </source>
</evidence>
<feature type="signal peptide" evidence="12">
    <location>
        <begin position="1"/>
        <end position="19"/>
    </location>
</feature>
<dbReference type="InterPro" id="IPR012910">
    <property type="entry name" value="Plug_dom"/>
</dbReference>
<feature type="domain" description="TonB-dependent receptor-like beta-barrel" evidence="13">
    <location>
        <begin position="186"/>
        <end position="587"/>
    </location>
</feature>
<evidence type="ECO:0000259" key="14">
    <source>
        <dbReference type="Pfam" id="PF07715"/>
    </source>
</evidence>
<evidence type="ECO:0000256" key="8">
    <source>
        <dbReference type="ARBA" id="ARBA00023136"/>
    </source>
</evidence>
<dbReference type="Pfam" id="PF00593">
    <property type="entry name" value="TonB_dep_Rec_b-barrel"/>
    <property type="match status" value="1"/>
</dbReference>
<evidence type="ECO:0000256" key="4">
    <source>
        <dbReference type="ARBA" id="ARBA00022692"/>
    </source>
</evidence>
<keyword evidence="9 10" id="KW-0998">Cell outer membrane</keyword>
<keyword evidence="6" id="KW-0406">Ion transport</keyword>
<dbReference type="GO" id="GO:0009279">
    <property type="term" value="C:cell outer membrane"/>
    <property type="evidence" value="ECO:0007669"/>
    <property type="project" value="UniProtKB-SubCell"/>
</dbReference>
<sequence>MTTASLAVLCLCASTPALAHDPDPGDPGDPVRLEEVIVTATRLPQPEGETPGARVFTEADIEARGAIFAADLLAEVPGAALARTGPFGGLTQLRLRGASPGKTLVLIDGVPVNDPAEINGAYDFSSLSLSDIAQMEVLSGPQSSLWGSDAIGGVVALTTREFSGVRADLEAGSLNTQRGALSIGRAGARGALGLSVSGFRTDGVSAAASGTEDDGFQTLTAGLKGRITPRAGVELDGGLRWTQSRVEIDGYPAPAFVLGDTDDVSKSEGWSGHGRLSVRTGRVRHRLMLAASDTERETRSAYANRFDADRQVWRWDMDGTGGEGRVTWAAGLERRTESAELDSGLSDDLGTSSIYGTVLFPLTSRVTIGAALRHDDTDDFGAATTGRLTAHADLGAGFGLSGAFGTGFKAPTVSQSVCDFCFSADPFPTLRPEHAEGAELALGWQSPGGGIAGRLTVYRLTIEDQIIYRFDPVTFDSVYINLDRTRTDGIELEGRVVLGAGFDLSLTYGWTDARDESDGEPLLRVPEHAGTVGLGYSGARLSGRLTVRAEGDMPDSGGTREGFVTADLHLGYALTDQVELTARVDNLSDARWESLRGYGEPGRTFALGVRLRY</sequence>
<keyword evidence="7 11" id="KW-0798">TonB box</keyword>
<evidence type="ECO:0000256" key="1">
    <source>
        <dbReference type="ARBA" id="ARBA00004571"/>
    </source>
</evidence>
<organism evidence="15 16">
    <name type="scientific">Brevundimonas halotolerans</name>
    <dbReference type="NCBI Taxonomy" id="69670"/>
    <lineage>
        <taxon>Bacteria</taxon>
        <taxon>Pseudomonadati</taxon>
        <taxon>Pseudomonadota</taxon>
        <taxon>Alphaproteobacteria</taxon>
        <taxon>Caulobacterales</taxon>
        <taxon>Caulobacteraceae</taxon>
        <taxon>Brevundimonas</taxon>
    </lineage>
</organism>
<evidence type="ECO:0000313" key="16">
    <source>
        <dbReference type="Proteomes" id="UP000548978"/>
    </source>
</evidence>
<evidence type="ECO:0000313" key="15">
    <source>
        <dbReference type="EMBL" id="MBB5660492.1"/>
    </source>
</evidence>
<evidence type="ECO:0000256" key="9">
    <source>
        <dbReference type="ARBA" id="ARBA00023237"/>
    </source>
</evidence>
<evidence type="ECO:0000256" key="5">
    <source>
        <dbReference type="ARBA" id="ARBA00022729"/>
    </source>
</evidence>
<keyword evidence="4 10" id="KW-0812">Transmembrane</keyword>
<evidence type="ECO:0000256" key="6">
    <source>
        <dbReference type="ARBA" id="ARBA00023065"/>
    </source>
</evidence>
<dbReference type="Pfam" id="PF07715">
    <property type="entry name" value="Plug"/>
    <property type="match status" value="1"/>
</dbReference>
<proteinExistence type="inferred from homology"/>
<dbReference type="PANTHER" id="PTHR30069">
    <property type="entry name" value="TONB-DEPENDENT OUTER MEMBRANE RECEPTOR"/>
    <property type="match status" value="1"/>
</dbReference>
<dbReference type="AlphaFoldDB" id="A0A7W9A2Y6"/>
<dbReference type="GO" id="GO:0015889">
    <property type="term" value="P:cobalamin transport"/>
    <property type="evidence" value="ECO:0007669"/>
    <property type="project" value="TreeGrafter"/>
</dbReference>
<evidence type="ECO:0000256" key="3">
    <source>
        <dbReference type="ARBA" id="ARBA00022452"/>
    </source>
</evidence>
<name>A0A7W9A2Y6_9CAUL</name>
<reference evidence="15 16" key="1">
    <citation type="submission" date="2020-08" db="EMBL/GenBank/DDBJ databases">
        <title>Genomic Encyclopedia of Type Strains, Phase IV (KMG-IV): sequencing the most valuable type-strain genomes for metagenomic binning, comparative biology and taxonomic classification.</title>
        <authorList>
            <person name="Goeker M."/>
        </authorList>
    </citation>
    <scope>NUCLEOTIDE SEQUENCE [LARGE SCALE GENOMIC DNA]</scope>
    <source>
        <strain evidence="15 16">DSM 24448</strain>
    </source>
</reference>
<keyword evidence="8 10" id="KW-0472">Membrane</keyword>
<keyword evidence="16" id="KW-1185">Reference proteome</keyword>
<keyword evidence="5 12" id="KW-0732">Signal</keyword>
<dbReference type="EMBL" id="JACIJB010000003">
    <property type="protein sequence ID" value="MBB5660492.1"/>
    <property type="molecule type" value="Genomic_DNA"/>
</dbReference>
<evidence type="ECO:0000256" key="2">
    <source>
        <dbReference type="ARBA" id="ARBA00022448"/>
    </source>
</evidence>
<feature type="domain" description="TonB-dependent receptor plug" evidence="14">
    <location>
        <begin position="50"/>
        <end position="154"/>
    </location>
</feature>
<gene>
    <name evidence="15" type="ORF">FHS65_001237</name>
</gene>
<comment type="subcellular location">
    <subcellularLocation>
        <location evidence="1 10">Cell outer membrane</location>
        <topology evidence="1 10">Multi-pass membrane protein</topology>
    </subcellularLocation>
</comment>
<dbReference type="Gene3D" id="2.40.170.20">
    <property type="entry name" value="TonB-dependent receptor, beta-barrel domain"/>
    <property type="match status" value="1"/>
</dbReference>
<evidence type="ECO:0000256" key="10">
    <source>
        <dbReference type="PROSITE-ProRule" id="PRU01360"/>
    </source>
</evidence>
<accession>A0A7W9A2Y6</accession>
<evidence type="ECO:0000259" key="13">
    <source>
        <dbReference type="Pfam" id="PF00593"/>
    </source>
</evidence>
<evidence type="ECO:0000256" key="7">
    <source>
        <dbReference type="ARBA" id="ARBA00023077"/>
    </source>
</evidence>
<dbReference type="InterPro" id="IPR039426">
    <property type="entry name" value="TonB-dep_rcpt-like"/>
</dbReference>
<keyword evidence="2 10" id="KW-0813">Transport</keyword>
<dbReference type="InterPro" id="IPR037066">
    <property type="entry name" value="Plug_dom_sf"/>
</dbReference>
<dbReference type="GO" id="GO:0006811">
    <property type="term" value="P:monoatomic ion transport"/>
    <property type="evidence" value="ECO:0007669"/>
    <property type="project" value="UniProtKB-KW"/>
</dbReference>